<organism evidence="9 10">
    <name type="scientific">Arthroderma otae (strain ATCC MYA-4605 / CBS 113480)</name>
    <name type="common">Microsporum canis</name>
    <dbReference type="NCBI Taxonomy" id="554155"/>
    <lineage>
        <taxon>Eukaryota</taxon>
        <taxon>Fungi</taxon>
        <taxon>Dikarya</taxon>
        <taxon>Ascomycota</taxon>
        <taxon>Pezizomycotina</taxon>
        <taxon>Eurotiomycetes</taxon>
        <taxon>Eurotiomycetidae</taxon>
        <taxon>Onygenales</taxon>
        <taxon>Arthrodermataceae</taxon>
        <taxon>Microsporum</taxon>
    </lineage>
</organism>
<dbReference type="Gene3D" id="1.10.510.10">
    <property type="entry name" value="Transferase(Phosphotransferase) domain 1"/>
    <property type="match status" value="2"/>
</dbReference>
<evidence type="ECO:0000313" key="10">
    <source>
        <dbReference type="Proteomes" id="UP000002035"/>
    </source>
</evidence>
<dbReference type="InterPro" id="IPR011009">
    <property type="entry name" value="Kinase-like_dom_sf"/>
</dbReference>
<dbReference type="HOGENOM" id="CLU_000288_81_4_1"/>
<evidence type="ECO:0000256" key="7">
    <source>
        <dbReference type="SAM" id="MobiDB-lite"/>
    </source>
</evidence>
<feature type="compositionally biased region" description="Polar residues" evidence="7">
    <location>
        <begin position="1"/>
        <end position="12"/>
    </location>
</feature>
<evidence type="ECO:0000256" key="1">
    <source>
        <dbReference type="ARBA" id="ARBA00022527"/>
    </source>
</evidence>
<feature type="domain" description="Protein kinase" evidence="8">
    <location>
        <begin position="77"/>
        <end position="392"/>
    </location>
</feature>
<evidence type="ECO:0000256" key="6">
    <source>
        <dbReference type="PROSITE-ProRule" id="PRU10141"/>
    </source>
</evidence>
<dbReference type="GO" id="GO:0004674">
    <property type="term" value="F:protein serine/threonine kinase activity"/>
    <property type="evidence" value="ECO:0007669"/>
    <property type="project" value="UniProtKB-KW"/>
</dbReference>
<feature type="region of interest" description="Disordered" evidence="7">
    <location>
        <begin position="1"/>
        <end position="43"/>
    </location>
</feature>
<dbReference type="OMA" id="YPVCIGE"/>
<dbReference type="InterPro" id="IPR000719">
    <property type="entry name" value="Prot_kinase_dom"/>
</dbReference>
<evidence type="ECO:0000256" key="2">
    <source>
        <dbReference type="ARBA" id="ARBA00022679"/>
    </source>
</evidence>
<dbReference type="PROSITE" id="PS50011">
    <property type="entry name" value="PROTEIN_KINASE_DOM"/>
    <property type="match status" value="1"/>
</dbReference>
<dbReference type="AlphaFoldDB" id="C5FBG1"/>
<keyword evidence="5 6" id="KW-0067">ATP-binding</keyword>
<dbReference type="SUPFAM" id="SSF56112">
    <property type="entry name" value="Protein kinase-like (PK-like)"/>
    <property type="match status" value="1"/>
</dbReference>
<evidence type="ECO:0000259" key="8">
    <source>
        <dbReference type="PROSITE" id="PS50011"/>
    </source>
</evidence>
<dbReference type="GeneID" id="9223301"/>
<dbReference type="EMBL" id="DS995701">
    <property type="protein sequence ID" value="EEQ27145.1"/>
    <property type="molecule type" value="Genomic_DNA"/>
</dbReference>
<keyword evidence="4 9" id="KW-0418">Kinase</keyword>
<protein>
    <submittedName>
        <fullName evidence="9">Protein kinase domain-containing protein</fullName>
    </submittedName>
</protein>
<evidence type="ECO:0000256" key="3">
    <source>
        <dbReference type="ARBA" id="ARBA00022741"/>
    </source>
</evidence>
<sequence>MASTETLAQMTPQDVKIPPRGDGIPDDGGSDLGDFVTTEKEEDDVDDYSEDCSRYCSEASSRVFYPVCIGEILNGRYRIDHKLGHGGFSTVWLAYDLEKQTDVALKITDSSEIGKHEAQIHEQIIWRVKDTSHLMICLGTFSLQGEGSNCHQVLVFPWVGECLSYVKIQNMSMASHVTAYNCFQGISPFKNHTRKYKYERLGRPRKLPIETWYKDIWKPGQLVTPVTVPVDLQENTFYLGDFSLAINVGEPVTPEREGRPPVKYCSPERLHGFPPSTACDIWSYMCVFSELFLGLTFFGRIFGGSVIPGIVNILGPLPTSWKGRHFWEYEDRWYDQDTKPDPELTLEENMKLLRSDIDTAELELVSSIFRRGFCPDPKKRPTAAELLQDPPFKALMDRYT</sequence>
<dbReference type="eggNOG" id="KOG1290">
    <property type="taxonomic scope" value="Eukaryota"/>
</dbReference>
<evidence type="ECO:0000256" key="5">
    <source>
        <dbReference type="ARBA" id="ARBA00022840"/>
    </source>
</evidence>
<dbReference type="Proteomes" id="UP000002035">
    <property type="component" value="Unassembled WGS sequence"/>
</dbReference>
<evidence type="ECO:0000256" key="4">
    <source>
        <dbReference type="ARBA" id="ARBA00022777"/>
    </source>
</evidence>
<keyword evidence="1" id="KW-0723">Serine/threonine-protein kinase</keyword>
<keyword evidence="10" id="KW-1185">Reference proteome</keyword>
<feature type="binding site" evidence="6">
    <location>
        <position position="106"/>
    </location>
    <ligand>
        <name>ATP</name>
        <dbReference type="ChEBI" id="CHEBI:30616"/>
    </ligand>
</feature>
<dbReference type="SMART" id="SM00220">
    <property type="entry name" value="S_TKc"/>
    <property type="match status" value="1"/>
</dbReference>
<dbReference type="InterPro" id="IPR051175">
    <property type="entry name" value="CLK_kinases"/>
</dbReference>
<dbReference type="GO" id="GO:0005524">
    <property type="term" value="F:ATP binding"/>
    <property type="evidence" value="ECO:0007669"/>
    <property type="project" value="UniProtKB-UniRule"/>
</dbReference>
<dbReference type="VEuPathDB" id="FungiDB:MCYG_00033"/>
<dbReference type="Gene3D" id="3.30.200.20">
    <property type="entry name" value="Phosphorylase Kinase, domain 1"/>
    <property type="match status" value="1"/>
</dbReference>
<dbReference type="InterPro" id="IPR017441">
    <property type="entry name" value="Protein_kinase_ATP_BS"/>
</dbReference>
<evidence type="ECO:0000313" key="9">
    <source>
        <dbReference type="EMBL" id="EEQ27145.1"/>
    </source>
</evidence>
<proteinExistence type="predicted"/>
<dbReference type="PROSITE" id="PS00107">
    <property type="entry name" value="PROTEIN_KINASE_ATP"/>
    <property type="match status" value="1"/>
</dbReference>
<keyword evidence="3 6" id="KW-0547">Nucleotide-binding</keyword>
<reference evidence="10" key="1">
    <citation type="journal article" date="2012" name="MBio">
        <title>Comparative genome analysis of Trichophyton rubrum and related dermatophytes reveals candidate genes involved in infection.</title>
        <authorList>
            <person name="Martinez D.A."/>
            <person name="Oliver B.G."/>
            <person name="Graeser Y."/>
            <person name="Goldberg J.M."/>
            <person name="Li W."/>
            <person name="Martinez-Rossi N.M."/>
            <person name="Monod M."/>
            <person name="Shelest E."/>
            <person name="Barton R.C."/>
            <person name="Birch E."/>
            <person name="Brakhage A.A."/>
            <person name="Chen Z."/>
            <person name="Gurr S.J."/>
            <person name="Heiman D."/>
            <person name="Heitman J."/>
            <person name="Kosti I."/>
            <person name="Rossi A."/>
            <person name="Saif S."/>
            <person name="Samalova M."/>
            <person name="Saunders C.W."/>
            <person name="Shea T."/>
            <person name="Summerbell R.C."/>
            <person name="Xu J."/>
            <person name="Young S."/>
            <person name="Zeng Q."/>
            <person name="Birren B.W."/>
            <person name="Cuomo C.A."/>
            <person name="White T.C."/>
        </authorList>
    </citation>
    <scope>NUCLEOTIDE SEQUENCE [LARGE SCALE GENOMIC DNA]</scope>
    <source>
        <strain evidence="10">ATCC MYA-4605 / CBS 113480</strain>
    </source>
</reference>
<dbReference type="STRING" id="554155.C5FBG1"/>
<gene>
    <name evidence="9" type="ORF">MCYG_00033</name>
</gene>
<name>C5FBG1_ARTOC</name>
<keyword evidence="2" id="KW-0808">Transferase</keyword>
<dbReference type="RefSeq" id="XP_002849929.1">
    <property type="nucleotide sequence ID" value="XM_002849883.1"/>
</dbReference>
<dbReference type="OrthoDB" id="5979581at2759"/>
<dbReference type="PANTHER" id="PTHR45646">
    <property type="entry name" value="SERINE/THREONINE-PROTEIN KINASE DOA-RELATED"/>
    <property type="match status" value="1"/>
</dbReference>
<accession>C5FBG1</accession>